<name>A0A8D5AK22_9GAMM</name>
<proteinExistence type="predicted"/>
<protein>
    <recommendedName>
        <fullName evidence="3">Lysine-N-methylase</fullName>
    </recommendedName>
</protein>
<dbReference type="NCBIfam" id="NF038110">
    <property type="entry name" value="Lys_methyl_FliB"/>
    <property type="match status" value="1"/>
</dbReference>
<dbReference type="RefSeq" id="WP_054774183.1">
    <property type="nucleotide sequence ID" value="NZ_AP019782.1"/>
</dbReference>
<evidence type="ECO:0000313" key="1">
    <source>
        <dbReference type="EMBL" id="BBL70666.1"/>
    </source>
</evidence>
<dbReference type="KEGG" id="moz:MoryE10_12720"/>
<keyword evidence="2" id="KW-1185">Reference proteome</keyword>
<accession>A0A8D5AK22</accession>
<reference evidence="1" key="1">
    <citation type="submission" date="2019-06" db="EMBL/GenBank/DDBJ databases">
        <title>Complete genome sequence of Methylogaea oryzae strain JCM16910.</title>
        <authorList>
            <person name="Asakawa S."/>
        </authorList>
    </citation>
    <scope>NUCLEOTIDE SEQUENCE</scope>
    <source>
        <strain evidence="1">E10</strain>
    </source>
</reference>
<evidence type="ECO:0008006" key="3">
    <source>
        <dbReference type="Google" id="ProtNLM"/>
    </source>
</evidence>
<gene>
    <name evidence="1" type="ORF">MoryE10_12720</name>
</gene>
<organism evidence="1 2">
    <name type="scientific">Methylogaea oryzae</name>
    <dbReference type="NCBI Taxonomy" id="1295382"/>
    <lineage>
        <taxon>Bacteria</taxon>
        <taxon>Pseudomonadati</taxon>
        <taxon>Pseudomonadota</taxon>
        <taxon>Gammaproteobacteria</taxon>
        <taxon>Methylococcales</taxon>
        <taxon>Methylococcaceae</taxon>
        <taxon>Methylogaea</taxon>
    </lineage>
</organism>
<sequence>MKAPRKALVPDYYAEFHCIGSECEDSCCAGWTVPINRDTYNRYKQHRNPVLAPLFREYVRKNKNTATQTEAYYGFMELKPDGSCGFLRDDKLCAIQKELGAQALCNTCALYPRQVNRFGGQPEQSLNISCPEAARLVLLRPQPIAFASIDGAARFQDAQALMRRFPEGHDGVPEEMAIFRELRSLCLAIVQLRPLALDARLMLLGMVMENADRIIIADTYTNAGDLEPVIVLGQQMLQHAEMLNAEFAKLAANQPFKLKTLGNLLRNTLADQENARFSECLADAVAALFGQADAGGAEGGDILGRYEAAYADYYRPYFQGREYIFENYLANEIFRQIFPLMNESPFRLYQELVCNYAIVKLLLVGMAGRHRGLNDALVVKLFQSFSRKASHDSVYLRCLLDSLREQRSESLVHMMWLLREPDR</sequence>
<dbReference type="Proteomes" id="UP000824988">
    <property type="component" value="Chromosome"/>
</dbReference>
<dbReference type="AlphaFoldDB" id="A0A8D5AK22"/>
<dbReference type="EMBL" id="AP019782">
    <property type="protein sequence ID" value="BBL70666.1"/>
    <property type="molecule type" value="Genomic_DNA"/>
</dbReference>
<evidence type="ECO:0000313" key="2">
    <source>
        <dbReference type="Proteomes" id="UP000824988"/>
    </source>
</evidence>